<reference evidence="1" key="1">
    <citation type="submission" date="2016-08" db="EMBL/GenBank/DDBJ databases">
        <authorList>
            <person name="Ngugi D.K."/>
            <person name="Miyake S."/>
            <person name="Stingl U."/>
        </authorList>
    </citation>
    <scope>NUCLEOTIDE SEQUENCE</scope>
    <source>
        <strain evidence="1">SCG-D08WGA-EpuloA1</strain>
    </source>
</reference>
<keyword evidence="2" id="KW-1185">Reference proteome</keyword>
<evidence type="ECO:0000313" key="2">
    <source>
        <dbReference type="Proteomes" id="UP000188637"/>
    </source>
</evidence>
<keyword evidence="1" id="KW-0282">Flagellum</keyword>
<protein>
    <submittedName>
        <fullName evidence="1">Flagellar biosynthetic protein FliR</fullName>
    </submittedName>
</protein>
<organism evidence="1 2">
    <name type="scientific">Candidatus Epulonipiscium fishelsonii</name>
    <dbReference type="NCBI Taxonomy" id="77094"/>
    <lineage>
        <taxon>Bacteria</taxon>
        <taxon>Bacillati</taxon>
        <taxon>Bacillota</taxon>
        <taxon>Clostridia</taxon>
        <taxon>Lachnospirales</taxon>
        <taxon>Lachnospiraceae</taxon>
        <taxon>Candidatus Epulonipiscium</taxon>
    </lineage>
</organism>
<evidence type="ECO:0000313" key="1">
    <source>
        <dbReference type="EMBL" id="ONI46344.1"/>
    </source>
</evidence>
<keyword evidence="1" id="KW-0966">Cell projection</keyword>
<dbReference type="EMBL" id="LJHD01000024">
    <property type="protein sequence ID" value="ONI46344.1"/>
    <property type="molecule type" value="Genomic_DNA"/>
</dbReference>
<gene>
    <name evidence="1" type="ORF">AN640_00805</name>
</gene>
<keyword evidence="1" id="KW-0969">Cilium</keyword>
<sequence>MDNILEIYHYTDIWLLIFCRIVAAIITLPIVIETKLPAIAIGGLTGILSMIVFFTIPFEAVYYAENVLEFGIVIVKEVLVGLIIGFSFGIFFQVYNFFGQLLSTQGGLGMSTIMDPNSFTQVPIIGKFYTLAFATIFVASGGYHWFIAALVETFYYIPVGKAIINPEIMHSVLDAVILFFEMGFKLASPVVGVIVVVDCGLGILARVVPQMNMFVVGLPIKLIILFLLMIALMEVIGPYNNFIIETIVNEFFNIIEGLVP</sequence>
<dbReference type="Proteomes" id="UP000188637">
    <property type="component" value="Unassembled WGS sequence"/>
</dbReference>
<name>A0ACC8XIZ1_9FIRM</name>
<accession>A0ACC8XIZ1</accession>
<comment type="caution">
    <text evidence="1">The sequence shown here is derived from an EMBL/GenBank/DDBJ whole genome shotgun (WGS) entry which is preliminary data.</text>
</comment>
<proteinExistence type="predicted"/>